<dbReference type="RefSeq" id="WP_252223440.1">
    <property type="nucleotide sequence ID" value="NZ_CP098732.1"/>
</dbReference>
<reference evidence="2" key="1">
    <citation type="submission" date="2022-06" db="EMBL/GenBank/DDBJ databases">
        <title>Isolation, identification and characterization of iprodione-degrading strains in Lhasa, Tibet.</title>
        <authorList>
            <person name="Pan H."/>
        </authorList>
    </citation>
    <scope>NUCLEOTIDE SEQUENCE</scope>
    <source>
        <strain evidence="2">Y-23</strain>
    </source>
</reference>
<dbReference type="InterPro" id="IPR018711">
    <property type="entry name" value="NAGPA"/>
</dbReference>
<accession>A0AAE9LTS0</accession>
<dbReference type="AlphaFoldDB" id="A0AAE9LTS0"/>
<dbReference type="Pfam" id="PF09992">
    <property type="entry name" value="NAGPA"/>
    <property type="match status" value="1"/>
</dbReference>
<keyword evidence="3" id="KW-1185">Reference proteome</keyword>
<name>A0AAE9LTS0_9GAMM</name>
<evidence type="ECO:0000259" key="1">
    <source>
        <dbReference type="Pfam" id="PF09992"/>
    </source>
</evidence>
<sequence length="241" mass="27611">MFILLFSLLSVESEAQVKSYTREYNDLNFTVVEVHDLAKLRLFLNQQERKTPINYFTNIPMQLAPCEGMLFAMNAGMFHSNFNPVGLYLEKRQAQYPLNLHRGWGNFYLKPNGVLAWNSKQAIILSSSQYTKKKFNADYATQSGPMLVLNRRINPIFMAESTSFKIRNAVGIKDQVLYFVLTEQAVNFYTLASFMQNELKLEQALYLDGSISAIYLAEKDINTQSSPFGPMLAYIEDQSCN</sequence>
<feature type="domain" description="Phosphodiester glycosidase" evidence="1">
    <location>
        <begin position="69"/>
        <end position="223"/>
    </location>
</feature>
<proteinExistence type="predicted"/>
<dbReference type="Proteomes" id="UP001056716">
    <property type="component" value="Chromosome"/>
</dbReference>
<dbReference type="GO" id="GO:0016798">
    <property type="term" value="F:hydrolase activity, acting on glycosyl bonds"/>
    <property type="evidence" value="ECO:0007669"/>
    <property type="project" value="UniProtKB-KW"/>
</dbReference>
<keyword evidence="2" id="KW-0326">Glycosidase</keyword>
<evidence type="ECO:0000313" key="2">
    <source>
        <dbReference type="EMBL" id="USE84615.1"/>
    </source>
</evidence>
<gene>
    <name evidence="2" type="ORF">M5E07_07445</name>
</gene>
<keyword evidence="2" id="KW-0378">Hydrolase</keyword>
<protein>
    <submittedName>
        <fullName evidence="2">Phosphodiester glycosidase family protein</fullName>
    </submittedName>
</protein>
<evidence type="ECO:0000313" key="3">
    <source>
        <dbReference type="Proteomes" id="UP001056716"/>
    </source>
</evidence>
<dbReference type="KEGG" id="atz:M5E07_07445"/>
<organism evidence="2 3">
    <name type="scientific">Acinetobacter tibetensis</name>
    <dbReference type="NCBI Taxonomy" id="2943497"/>
    <lineage>
        <taxon>Bacteria</taxon>
        <taxon>Pseudomonadati</taxon>
        <taxon>Pseudomonadota</taxon>
        <taxon>Gammaproteobacteria</taxon>
        <taxon>Moraxellales</taxon>
        <taxon>Moraxellaceae</taxon>
        <taxon>Acinetobacter</taxon>
    </lineage>
</organism>
<dbReference type="EMBL" id="CP098732">
    <property type="protein sequence ID" value="USE84615.1"/>
    <property type="molecule type" value="Genomic_DNA"/>
</dbReference>